<evidence type="ECO:0000259" key="8">
    <source>
        <dbReference type="Pfam" id="PF10337"/>
    </source>
</evidence>
<evidence type="ECO:0000313" key="11">
    <source>
        <dbReference type="Proteomes" id="UP000814176"/>
    </source>
</evidence>
<dbReference type="Pfam" id="PF13515">
    <property type="entry name" value="FUSC_2"/>
    <property type="match status" value="1"/>
</dbReference>
<feature type="transmembrane region" description="Helical" evidence="6">
    <location>
        <begin position="773"/>
        <end position="791"/>
    </location>
</feature>
<dbReference type="InterPro" id="IPR018823">
    <property type="entry name" value="ArAE_2_N"/>
</dbReference>
<evidence type="ECO:0000256" key="5">
    <source>
        <dbReference type="SAM" id="MobiDB-lite"/>
    </source>
</evidence>
<evidence type="ECO:0000256" key="1">
    <source>
        <dbReference type="ARBA" id="ARBA00004141"/>
    </source>
</evidence>
<accession>A0ABQ8JZJ3</accession>
<feature type="transmembrane region" description="Helical" evidence="6">
    <location>
        <begin position="710"/>
        <end position="727"/>
    </location>
</feature>
<dbReference type="Pfam" id="PF10334">
    <property type="entry name" value="BRE4"/>
    <property type="match status" value="1"/>
</dbReference>
<feature type="transmembrane region" description="Helical" evidence="6">
    <location>
        <begin position="91"/>
        <end position="120"/>
    </location>
</feature>
<feature type="transmembrane region" description="Helical" evidence="6">
    <location>
        <begin position="45"/>
        <end position="62"/>
    </location>
</feature>
<keyword evidence="3 6" id="KW-1133">Transmembrane helix</keyword>
<feature type="transmembrane region" description="Helical" evidence="6">
    <location>
        <begin position="212"/>
        <end position="237"/>
    </location>
</feature>
<keyword evidence="11" id="KW-1185">Reference proteome</keyword>
<dbReference type="Proteomes" id="UP000814176">
    <property type="component" value="Unassembled WGS sequence"/>
</dbReference>
<evidence type="ECO:0000259" key="7">
    <source>
        <dbReference type="Pfam" id="PF10334"/>
    </source>
</evidence>
<gene>
    <name evidence="10" type="ORF">C8Q71DRAFT_788478</name>
</gene>
<feature type="transmembrane region" description="Helical" evidence="6">
    <location>
        <begin position="733"/>
        <end position="752"/>
    </location>
</feature>
<evidence type="ECO:0000256" key="4">
    <source>
        <dbReference type="ARBA" id="ARBA00023136"/>
    </source>
</evidence>
<feature type="domain" description="Putative ER transporter 6TM N-terminal" evidence="8">
    <location>
        <begin position="29"/>
        <end position="479"/>
    </location>
</feature>
<dbReference type="Pfam" id="PF10337">
    <property type="entry name" value="ArAE_2_N"/>
    <property type="match status" value="1"/>
</dbReference>
<keyword evidence="2 6" id="KW-0812">Transmembrane</keyword>
<feature type="compositionally biased region" description="Polar residues" evidence="5">
    <location>
        <begin position="355"/>
        <end position="374"/>
    </location>
</feature>
<comment type="caution">
    <text evidence="10">The sequence shown here is derived from an EMBL/GenBank/DDBJ whole genome shotgun (WGS) entry which is preliminary data.</text>
</comment>
<name>A0ABQ8JZJ3_9APHY</name>
<evidence type="ECO:0000313" key="10">
    <source>
        <dbReference type="EMBL" id="KAH9829805.1"/>
    </source>
</evidence>
<organism evidence="10 11">
    <name type="scientific">Rhodofomes roseus</name>
    <dbReference type="NCBI Taxonomy" id="34475"/>
    <lineage>
        <taxon>Eukaryota</taxon>
        <taxon>Fungi</taxon>
        <taxon>Dikarya</taxon>
        <taxon>Basidiomycota</taxon>
        <taxon>Agaricomycotina</taxon>
        <taxon>Agaricomycetes</taxon>
        <taxon>Polyporales</taxon>
        <taxon>Rhodofomes</taxon>
    </lineage>
</organism>
<evidence type="ECO:0000256" key="6">
    <source>
        <dbReference type="SAM" id="Phobius"/>
    </source>
</evidence>
<evidence type="ECO:0000256" key="2">
    <source>
        <dbReference type="ARBA" id="ARBA00022692"/>
    </source>
</evidence>
<evidence type="ECO:0000256" key="3">
    <source>
        <dbReference type="ARBA" id="ARBA00022989"/>
    </source>
</evidence>
<feature type="region of interest" description="Disordered" evidence="5">
    <location>
        <begin position="350"/>
        <end position="379"/>
    </location>
</feature>
<feature type="transmembrane region" description="Helical" evidence="6">
    <location>
        <begin position="186"/>
        <end position="206"/>
    </location>
</feature>
<evidence type="ECO:0000259" key="9">
    <source>
        <dbReference type="Pfam" id="PF13515"/>
    </source>
</evidence>
<feature type="domain" description="DUF2421" evidence="7">
    <location>
        <begin position="791"/>
        <end position="1022"/>
    </location>
</feature>
<feature type="transmembrane region" description="Helical" evidence="6">
    <location>
        <begin position="678"/>
        <end position="698"/>
    </location>
</feature>
<feature type="transmembrane region" description="Helical" evidence="6">
    <location>
        <begin position="506"/>
        <end position="526"/>
    </location>
</feature>
<dbReference type="GeneID" id="72005954"/>
<dbReference type="EMBL" id="JADCUA010000035">
    <property type="protein sequence ID" value="KAH9829805.1"/>
    <property type="molecule type" value="Genomic_DNA"/>
</dbReference>
<dbReference type="RefSeq" id="XP_047773168.1">
    <property type="nucleotide sequence ID" value="XM_047925222.1"/>
</dbReference>
<evidence type="ECO:0008006" key="12">
    <source>
        <dbReference type="Google" id="ProtNLM"/>
    </source>
</evidence>
<feature type="transmembrane region" description="Helical" evidence="6">
    <location>
        <begin position="162"/>
        <end position="179"/>
    </location>
</feature>
<feature type="region of interest" description="Disordered" evidence="5">
    <location>
        <begin position="558"/>
        <end position="585"/>
    </location>
</feature>
<feature type="domain" description="Integral membrane bound transporter" evidence="9">
    <location>
        <begin position="651"/>
        <end position="783"/>
    </location>
</feature>
<dbReference type="PANTHER" id="PTHR37994">
    <property type="entry name" value="ARAE_2_N DOMAIN-CONTAINING PROTEIN-RELATED"/>
    <property type="match status" value="1"/>
</dbReference>
<feature type="compositionally biased region" description="Gly residues" evidence="5">
    <location>
        <begin position="561"/>
        <end position="573"/>
    </location>
</feature>
<dbReference type="InterPro" id="IPR018820">
    <property type="entry name" value="BRE4-related_DUF2421"/>
</dbReference>
<keyword evidence="4 6" id="KW-0472">Membrane</keyword>
<proteinExistence type="predicted"/>
<sequence length="1039" mass="113998">MAHTPDEKRENPQETPPRSRWKVWQDWDLPPWISSNLRSTRSWKMLVRCWVASWAAFIILLPHASLSTLGNTAFFTLLASLMAPPNMPLQLFIFVLMTIIIGLCLGWALGAAGMAAALAARNQLLLKSELERVQQSVAGLANPDALFEASIFEGAFLDTRSSVLFGVFLAIAVFFLSLLRAYAPRLTIMSIFGTIAVDIYCSYGPLFPFAQYTILTSLLISLSCYMAIGLVVIIFVFPETLNHATLTTVTTLFDKLEALIILQEEVLSIEQTLGEALAEGSPLLTKLAGGRDAMLGVAKGLGGQLPMLNLEFSWGKWSGDDIKTLEKPIEGVVGRVAALQGFGRILGSSLHRHSPSQSASRMSTHDASTGSADTGSRDSVMGDTQLFRELRGSQSRYTPDLVPLPELIPVLHSCTAPLRAAVVEVLSSTRAVLDSVNTRRYKRGSTAHLDESLVQLGAATQCLTSALDAFRTTDRLALLEPFAPFLDPRPDQELPKAGSTPFRSLFIVYVFAANLVSVATAVRSLAESVARTAGARRRNRLWGPGAIALGKVLGRRRRGEGGGVDNDLGGQGALGEAPQGPVGQNWEREETVYRRDPDGRPPSNPVQYVMNAIHRAWLWAQTPEALFAFKMVFISIALWIPSVCRSSAHFVYEQKGLWALIMAQTTLNIYAADQIFNIFARTLGTFVGLVLGLLSWYLGSAKSIGSPYGMAAVVGVFLVPVLFFRLFTPMQYLSGVIMTVVTWALIIGYSWLDGHIAVLGNVGIGWGVAWRRFVLVIIGVAASSIMMILPPQSARRSVRLRCASTMSAISYLYSHLTAAWISPKPFSEGDNDDATGPGKLLWVQEYRERFLEIAQQLQVLRTQAGMAKLEGNVRGKWPAEEYAQLVQVESEMAWALGVLGGSLSQLDDDTRMGLLKHTVAVNPNFIGDVMSAFLLVSQSLRTGEPLHQAQSEDLIERAFYHSTSPTTMPGLDAEALRDSRLKRLQSITTYEYMFYASGVVAVFRMLEGLNEARQITARLCGEIPLEGFDAWRERYQQMA</sequence>
<reference evidence="10 11" key="1">
    <citation type="journal article" date="2021" name="Environ. Microbiol.">
        <title>Gene family expansions and transcriptome signatures uncover fungal adaptations to wood decay.</title>
        <authorList>
            <person name="Hage H."/>
            <person name="Miyauchi S."/>
            <person name="Viragh M."/>
            <person name="Drula E."/>
            <person name="Min B."/>
            <person name="Chaduli D."/>
            <person name="Navarro D."/>
            <person name="Favel A."/>
            <person name="Norest M."/>
            <person name="Lesage-Meessen L."/>
            <person name="Balint B."/>
            <person name="Merenyi Z."/>
            <person name="de Eugenio L."/>
            <person name="Morin E."/>
            <person name="Martinez A.T."/>
            <person name="Baldrian P."/>
            <person name="Stursova M."/>
            <person name="Martinez M.J."/>
            <person name="Novotny C."/>
            <person name="Magnuson J.K."/>
            <person name="Spatafora J.W."/>
            <person name="Maurice S."/>
            <person name="Pangilinan J."/>
            <person name="Andreopoulos W."/>
            <person name="LaButti K."/>
            <person name="Hundley H."/>
            <person name="Na H."/>
            <person name="Kuo A."/>
            <person name="Barry K."/>
            <person name="Lipzen A."/>
            <person name="Henrissat B."/>
            <person name="Riley R."/>
            <person name="Ahrendt S."/>
            <person name="Nagy L.G."/>
            <person name="Grigoriev I.V."/>
            <person name="Martin F."/>
            <person name="Rosso M.N."/>
        </authorList>
    </citation>
    <scope>NUCLEOTIDE SEQUENCE [LARGE SCALE GENOMIC DNA]</scope>
    <source>
        <strain evidence="10 11">CIRM-BRFM 1785</strain>
    </source>
</reference>
<comment type="subcellular location">
    <subcellularLocation>
        <location evidence="1">Membrane</location>
        <topology evidence="1">Multi-pass membrane protein</topology>
    </subcellularLocation>
</comment>
<dbReference type="PANTHER" id="PTHR37994:SF3">
    <property type="entry name" value="ER TRANSPORTER 6TM N-TERMINAL DOMAIN-CONTAINING PROTEIN"/>
    <property type="match status" value="1"/>
</dbReference>
<protein>
    <recommendedName>
        <fullName evidence="12">Membrane protein YccC</fullName>
    </recommendedName>
</protein>
<dbReference type="InterPro" id="IPR049453">
    <property type="entry name" value="Memb_transporter_dom"/>
</dbReference>